<accession>A0A0B5FPD5</accession>
<protein>
    <recommendedName>
        <fullName evidence="3">Glycosyltransferase subfamily 4-like N-terminal domain-containing protein</fullName>
    </recommendedName>
</protein>
<evidence type="ECO:0000313" key="2">
    <source>
        <dbReference type="Proteomes" id="UP000035036"/>
    </source>
</evidence>
<dbReference type="GO" id="GO:0016757">
    <property type="term" value="F:glycosyltransferase activity"/>
    <property type="evidence" value="ECO:0007669"/>
    <property type="project" value="TreeGrafter"/>
</dbReference>
<dbReference type="AlphaFoldDB" id="A0A0B5FPD5"/>
<dbReference type="PANTHER" id="PTHR12526:SF600">
    <property type="entry name" value="GLYCOSYL TRANSFERASE GROUP 1"/>
    <property type="match status" value="1"/>
</dbReference>
<sequence length="276" mass="31138">MLQYAELFKGMKVVADVVDDPVLEWRRLLKVNWYRSEGLRLGRYLLGWFLYERRYAQHLDHVVFVSETDSKSFALRNRKVSAQTIVNGVDLDFFRPMTNLSSEKSVVFTGNMAHQPNLDAALYLLKEIAPRVWENDPDIRFVVCGANTPTKLTELATERVQVLGWVDDIREPIARAGVVILPMISGTGIKNKLLEAWAMEKPVVMTTLSCQGVNALAGENCEIADTAETLARVVLSLFESSSQAEKIAVAGRQCVETFHNWDRLAADYTDLLVEKD</sequence>
<dbReference type="PANTHER" id="PTHR12526">
    <property type="entry name" value="GLYCOSYLTRANSFERASE"/>
    <property type="match status" value="1"/>
</dbReference>
<dbReference type="STRING" id="483547.GSUB_08065"/>
<dbReference type="Gene3D" id="3.40.50.2000">
    <property type="entry name" value="Glycogen Phosphorylase B"/>
    <property type="match status" value="2"/>
</dbReference>
<evidence type="ECO:0000313" key="1">
    <source>
        <dbReference type="EMBL" id="AJF06509.1"/>
    </source>
</evidence>
<dbReference type="SUPFAM" id="SSF53756">
    <property type="entry name" value="UDP-Glycosyltransferase/glycogen phosphorylase"/>
    <property type="match status" value="1"/>
</dbReference>
<dbReference type="HOGENOM" id="CLU_028014_0_0_7"/>
<evidence type="ECO:0008006" key="3">
    <source>
        <dbReference type="Google" id="ProtNLM"/>
    </source>
</evidence>
<dbReference type="KEGG" id="gsb:GSUB_08065"/>
<proteinExistence type="predicted"/>
<dbReference type="CDD" id="cd03801">
    <property type="entry name" value="GT4_PimA-like"/>
    <property type="match status" value="1"/>
</dbReference>
<organism evidence="1 2">
    <name type="scientific">Geoalkalibacter subterraneus</name>
    <dbReference type="NCBI Taxonomy" id="483547"/>
    <lineage>
        <taxon>Bacteria</taxon>
        <taxon>Pseudomonadati</taxon>
        <taxon>Thermodesulfobacteriota</taxon>
        <taxon>Desulfuromonadia</taxon>
        <taxon>Desulfuromonadales</taxon>
        <taxon>Geoalkalibacteraceae</taxon>
        <taxon>Geoalkalibacter</taxon>
    </lineage>
</organism>
<dbReference type="Pfam" id="PF13692">
    <property type="entry name" value="Glyco_trans_1_4"/>
    <property type="match status" value="1"/>
</dbReference>
<reference evidence="1 2" key="1">
    <citation type="journal article" date="2015" name="Genome Announc.">
        <title>Genomes of Geoalkalibacter ferrihydriticus Z-0531T and Geoalkalibacter subterraneus Red1T, Two Haloalkaliphilic Metal-Reducing Deltaproteobacteria.</title>
        <authorList>
            <person name="Badalamenti J.P."/>
            <person name="Krajmalnik-Brown R."/>
            <person name="Torres C.I."/>
            <person name="Bond D.R."/>
        </authorList>
    </citation>
    <scope>NUCLEOTIDE SEQUENCE [LARGE SCALE GENOMIC DNA]</scope>
    <source>
        <strain evidence="1 2">Red1</strain>
    </source>
</reference>
<name>A0A0B5FPD5_9BACT</name>
<dbReference type="Proteomes" id="UP000035036">
    <property type="component" value="Chromosome"/>
</dbReference>
<gene>
    <name evidence="1" type="ORF">GSUB_08065</name>
</gene>
<dbReference type="EMBL" id="CP010311">
    <property type="protein sequence ID" value="AJF06509.1"/>
    <property type="molecule type" value="Genomic_DNA"/>
</dbReference>
<keyword evidence="2" id="KW-1185">Reference proteome</keyword>